<dbReference type="PROSITE" id="PS00166">
    <property type="entry name" value="ENOYL_COA_HYDRATASE"/>
    <property type="match status" value="1"/>
</dbReference>
<dbReference type="GO" id="GO:0006635">
    <property type="term" value="P:fatty acid beta-oxidation"/>
    <property type="evidence" value="ECO:0007669"/>
    <property type="project" value="TreeGrafter"/>
</dbReference>
<dbReference type="InterPro" id="IPR018376">
    <property type="entry name" value="Enoyl-CoA_hyd/isom_CS"/>
</dbReference>
<dbReference type="EMBL" id="DVLX01000100">
    <property type="protein sequence ID" value="HIU00278.1"/>
    <property type="molecule type" value="Genomic_DNA"/>
</dbReference>
<dbReference type="PANTHER" id="PTHR11941:SF54">
    <property type="entry name" value="ENOYL-COA HYDRATASE, MITOCHONDRIAL"/>
    <property type="match status" value="1"/>
</dbReference>
<dbReference type="Pfam" id="PF00378">
    <property type="entry name" value="ECH_1"/>
    <property type="match status" value="1"/>
</dbReference>
<accession>A0A9D1KVM4</accession>
<evidence type="ECO:0000256" key="3">
    <source>
        <dbReference type="ARBA" id="ARBA00011881"/>
    </source>
</evidence>
<evidence type="ECO:0000256" key="2">
    <source>
        <dbReference type="ARBA" id="ARBA00005254"/>
    </source>
</evidence>
<dbReference type="Proteomes" id="UP000824159">
    <property type="component" value="Unassembled WGS sequence"/>
</dbReference>
<comment type="similarity">
    <text evidence="2 7">Belongs to the enoyl-CoA hydratase/isomerase family.</text>
</comment>
<dbReference type="FunFam" id="1.10.12.10:FF:000001">
    <property type="entry name" value="Probable enoyl-CoA hydratase, mitochondrial"/>
    <property type="match status" value="1"/>
</dbReference>
<evidence type="ECO:0000256" key="7">
    <source>
        <dbReference type="RuleBase" id="RU003707"/>
    </source>
</evidence>
<name>A0A9D1KVM4_9FIRM</name>
<organism evidence="8 9">
    <name type="scientific">Candidatus Allocopromorpha excrementavium</name>
    <dbReference type="NCBI Taxonomy" id="2840741"/>
    <lineage>
        <taxon>Bacteria</taxon>
        <taxon>Bacillati</taxon>
        <taxon>Bacillota</taxon>
        <taxon>Clostridia</taxon>
        <taxon>Eubacteriales</taxon>
        <taxon>Eubacteriaceae</taxon>
        <taxon>Eubacteriaceae incertae sedis</taxon>
        <taxon>Candidatus Allocopromorpha</taxon>
    </lineage>
</organism>
<dbReference type="FunFam" id="3.90.226.10:FF:000009">
    <property type="entry name" value="Carnitinyl-CoA dehydratase"/>
    <property type="match status" value="1"/>
</dbReference>
<evidence type="ECO:0000256" key="4">
    <source>
        <dbReference type="ARBA" id="ARBA00023239"/>
    </source>
</evidence>
<evidence type="ECO:0000313" key="8">
    <source>
        <dbReference type="EMBL" id="HIU00278.1"/>
    </source>
</evidence>
<reference evidence="8" key="1">
    <citation type="submission" date="2020-10" db="EMBL/GenBank/DDBJ databases">
        <authorList>
            <person name="Gilroy R."/>
        </authorList>
    </citation>
    <scope>NUCLEOTIDE SEQUENCE</scope>
    <source>
        <strain evidence="8">CHK176-22527</strain>
    </source>
</reference>
<dbReference type="Gene3D" id="3.90.226.10">
    <property type="entry name" value="2-enoyl-CoA Hydratase, Chain A, domain 1"/>
    <property type="match status" value="1"/>
</dbReference>
<dbReference type="InterPro" id="IPR001753">
    <property type="entry name" value="Enoyl-CoA_hydra/iso"/>
</dbReference>
<comment type="subunit">
    <text evidence="3">Homotetramer.</text>
</comment>
<dbReference type="Gene3D" id="1.10.12.10">
    <property type="entry name" value="Lyase 2-enoyl-coa Hydratase, Chain A, domain 2"/>
    <property type="match status" value="1"/>
</dbReference>
<dbReference type="SUPFAM" id="SSF52096">
    <property type="entry name" value="ClpP/crotonase"/>
    <property type="match status" value="1"/>
</dbReference>
<comment type="pathway">
    <text evidence="1">Lipid metabolism; butanoate metabolism.</text>
</comment>
<evidence type="ECO:0000256" key="6">
    <source>
        <dbReference type="ARBA" id="ARBA00067035"/>
    </source>
</evidence>
<dbReference type="CDD" id="cd06558">
    <property type="entry name" value="crotonase-like"/>
    <property type="match status" value="1"/>
</dbReference>
<gene>
    <name evidence="8" type="ORF">IAD12_08585</name>
</gene>
<proteinExistence type="inferred from homology"/>
<dbReference type="GO" id="GO:0018812">
    <property type="term" value="F:3-hydroxyacyl-CoA dehydratase activity"/>
    <property type="evidence" value="ECO:0007669"/>
    <property type="project" value="UniProtKB-EC"/>
</dbReference>
<comment type="catalytic activity">
    <reaction evidence="5">
        <text>a short-chain (3S)-3-hydroxyacyl-CoA = a short-chain (2E)-enoyl-CoA + H2O</text>
        <dbReference type="Rhea" id="RHEA:52664"/>
        <dbReference type="ChEBI" id="CHEBI:15377"/>
        <dbReference type="ChEBI" id="CHEBI:87488"/>
        <dbReference type="ChEBI" id="CHEBI:136760"/>
        <dbReference type="EC" id="4.2.1.150"/>
    </reaction>
</comment>
<dbReference type="AlphaFoldDB" id="A0A9D1KVM4"/>
<evidence type="ECO:0000313" key="9">
    <source>
        <dbReference type="Proteomes" id="UP000824159"/>
    </source>
</evidence>
<dbReference type="InterPro" id="IPR029045">
    <property type="entry name" value="ClpP/crotonase-like_dom_sf"/>
</dbReference>
<reference evidence="8" key="2">
    <citation type="journal article" date="2021" name="PeerJ">
        <title>Extensive microbial diversity within the chicken gut microbiome revealed by metagenomics and culture.</title>
        <authorList>
            <person name="Gilroy R."/>
            <person name="Ravi A."/>
            <person name="Getino M."/>
            <person name="Pursley I."/>
            <person name="Horton D.L."/>
            <person name="Alikhan N.F."/>
            <person name="Baker D."/>
            <person name="Gharbi K."/>
            <person name="Hall N."/>
            <person name="Watson M."/>
            <person name="Adriaenssens E.M."/>
            <person name="Foster-Nyarko E."/>
            <person name="Jarju S."/>
            <person name="Secka A."/>
            <person name="Antonio M."/>
            <person name="Oren A."/>
            <person name="Chaudhuri R.R."/>
            <person name="La Ragione R."/>
            <person name="Hildebrand F."/>
            <person name="Pallen M.J."/>
        </authorList>
    </citation>
    <scope>NUCLEOTIDE SEQUENCE</scope>
    <source>
        <strain evidence="8">CHK176-22527</strain>
    </source>
</reference>
<keyword evidence="4" id="KW-0456">Lyase</keyword>
<dbReference type="EC" id="4.2.1.150" evidence="6"/>
<comment type="caution">
    <text evidence="8">The sequence shown here is derived from an EMBL/GenBank/DDBJ whole genome shotgun (WGS) entry which is preliminary data.</text>
</comment>
<dbReference type="InterPro" id="IPR014748">
    <property type="entry name" value="Enoyl-CoA_hydra_C"/>
</dbReference>
<dbReference type="PANTHER" id="PTHR11941">
    <property type="entry name" value="ENOYL-COA HYDRATASE-RELATED"/>
    <property type="match status" value="1"/>
</dbReference>
<sequence>MEYENIIFEKKDGIGYVTVNRPEALNALNDSVIEELDSVFRAIDRDDEVRVVIITGAGRAFVAGADIAQMSRLDGSEGRVMSMRGQKVMEFIEFMDKPVIAAVNGFALGGGNELSMACDIRIASETAKFGQPEVNLGIIPGYGGTQRLPRLVGRGMAKKLIYSAEIIDAEEAYRIGLVDEIVPADQLMDTAAKLAETIASKAPIAVKLAKAAINNGMNTDLKTGVQFEAEAYASTFVSEDRVEGMKAFLEKRPAKVKNR</sequence>
<evidence type="ECO:0000256" key="5">
    <source>
        <dbReference type="ARBA" id="ARBA00050624"/>
    </source>
</evidence>
<protein>
    <recommendedName>
        <fullName evidence="6">short-chain-enoyl-CoA hydratase</fullName>
        <ecNumber evidence="6">4.2.1.150</ecNumber>
    </recommendedName>
</protein>
<evidence type="ECO:0000256" key="1">
    <source>
        <dbReference type="ARBA" id="ARBA00005086"/>
    </source>
</evidence>